<reference evidence="9" key="1">
    <citation type="journal article" date="2013" name="Nat. Genet.">
        <title>The Capsella rubella genome and the genomic consequences of rapid mating system evolution.</title>
        <authorList>
            <person name="Slotte T."/>
            <person name="Hazzouri K.M."/>
            <person name="Agren J.A."/>
            <person name="Koenig D."/>
            <person name="Maumus F."/>
            <person name="Guo Y.L."/>
            <person name="Steige K."/>
            <person name="Platts A.E."/>
            <person name="Escobar J.S."/>
            <person name="Newman L.K."/>
            <person name="Wang W."/>
            <person name="Mandakova T."/>
            <person name="Vello E."/>
            <person name="Smith L.M."/>
            <person name="Henz S.R."/>
            <person name="Steffen J."/>
            <person name="Takuno S."/>
            <person name="Brandvain Y."/>
            <person name="Coop G."/>
            <person name="Andolfatto P."/>
            <person name="Hu T.T."/>
            <person name="Blanchette M."/>
            <person name="Clark R.M."/>
            <person name="Quesneville H."/>
            <person name="Nordborg M."/>
            <person name="Gaut B.S."/>
            <person name="Lysak M.A."/>
            <person name="Jenkins J."/>
            <person name="Grimwood J."/>
            <person name="Chapman J."/>
            <person name="Prochnik S."/>
            <person name="Shu S."/>
            <person name="Rokhsar D."/>
            <person name="Schmutz J."/>
            <person name="Weigel D."/>
            <person name="Wright S.I."/>
        </authorList>
    </citation>
    <scope>NUCLEOTIDE SEQUENCE [LARGE SCALE GENOMIC DNA]</scope>
    <source>
        <strain evidence="9">cv. Monte Gargano</strain>
    </source>
</reference>
<dbReference type="FunFam" id="4.10.365.10:FF:000004">
    <property type="entry name" value="Cyclin-dependent kinase inhibitor 4"/>
    <property type="match status" value="1"/>
</dbReference>
<comment type="similarity">
    <text evidence="2">Belongs to the CDI family. ICK/KRP subfamily.</text>
</comment>
<organism evidence="8 9">
    <name type="scientific">Capsella rubella</name>
    <dbReference type="NCBI Taxonomy" id="81985"/>
    <lineage>
        <taxon>Eukaryota</taxon>
        <taxon>Viridiplantae</taxon>
        <taxon>Streptophyta</taxon>
        <taxon>Embryophyta</taxon>
        <taxon>Tracheophyta</taxon>
        <taxon>Spermatophyta</taxon>
        <taxon>Magnoliopsida</taxon>
        <taxon>eudicotyledons</taxon>
        <taxon>Gunneridae</taxon>
        <taxon>Pentapetalae</taxon>
        <taxon>rosids</taxon>
        <taxon>malvids</taxon>
        <taxon>Brassicales</taxon>
        <taxon>Brassicaceae</taxon>
        <taxon>Camelineae</taxon>
        <taxon>Capsella</taxon>
    </lineage>
</organism>
<keyword evidence="4" id="KW-0539">Nucleus</keyword>
<dbReference type="PANTHER" id="PTHR46776">
    <property type="entry name" value="CYCLIN-DEPENDENT KINASE INHIBITOR 4-RELATED"/>
    <property type="match status" value="1"/>
</dbReference>
<dbReference type="Gene3D" id="4.10.365.10">
    <property type="entry name" value="p27"/>
    <property type="match status" value="1"/>
</dbReference>
<keyword evidence="3" id="KW-0649">Protein kinase inhibitor</keyword>
<dbReference type="KEGG" id="crb:17890155"/>
<dbReference type="eggNOG" id="ENOG502QXA1">
    <property type="taxonomic scope" value="Eukaryota"/>
</dbReference>
<dbReference type="AlphaFoldDB" id="R0FXW2"/>
<feature type="region of interest" description="Disordered" evidence="6">
    <location>
        <begin position="83"/>
        <end position="181"/>
    </location>
</feature>
<keyword evidence="9" id="KW-1185">Reference proteome</keyword>
<evidence type="ECO:0000256" key="1">
    <source>
        <dbReference type="ARBA" id="ARBA00004642"/>
    </source>
</evidence>
<dbReference type="InterPro" id="IPR044275">
    <property type="entry name" value="KRP"/>
</dbReference>
<evidence type="ECO:0000256" key="2">
    <source>
        <dbReference type="ARBA" id="ARBA00010274"/>
    </source>
</evidence>
<dbReference type="Pfam" id="PF02234">
    <property type="entry name" value="CDI"/>
    <property type="match status" value="1"/>
</dbReference>
<evidence type="ECO:0000256" key="4">
    <source>
        <dbReference type="ARBA" id="ARBA00023242"/>
    </source>
</evidence>
<evidence type="ECO:0000256" key="5">
    <source>
        <dbReference type="ARBA" id="ARBA00023306"/>
    </source>
</evidence>
<evidence type="ECO:0000313" key="9">
    <source>
        <dbReference type="Proteomes" id="UP000029121"/>
    </source>
</evidence>
<dbReference type="Proteomes" id="UP000029121">
    <property type="component" value="Unassembled WGS sequence"/>
</dbReference>
<accession>R0FXW2</accession>
<dbReference type="GO" id="GO:0004861">
    <property type="term" value="F:cyclin-dependent protein serine/threonine kinase inhibitor activity"/>
    <property type="evidence" value="ECO:0007669"/>
    <property type="project" value="InterPro"/>
</dbReference>
<evidence type="ECO:0000256" key="3">
    <source>
        <dbReference type="ARBA" id="ARBA00023013"/>
    </source>
</evidence>
<dbReference type="GO" id="GO:0051726">
    <property type="term" value="P:regulation of cell cycle"/>
    <property type="evidence" value="ECO:0007669"/>
    <property type="project" value="InterPro"/>
</dbReference>
<dbReference type="GO" id="GO:0005654">
    <property type="term" value="C:nucleoplasm"/>
    <property type="evidence" value="ECO:0007669"/>
    <property type="project" value="UniProtKB-SubCell"/>
</dbReference>
<dbReference type="PIRSF" id="PIRSF017811">
    <property type="entry name" value="CDK_inhib_pln"/>
    <property type="match status" value="1"/>
</dbReference>
<dbReference type="STRING" id="81985.R0FXW2"/>
<feature type="non-terminal residue" evidence="8">
    <location>
        <position position="1"/>
    </location>
</feature>
<feature type="compositionally biased region" description="Low complexity" evidence="6">
    <location>
        <begin position="83"/>
        <end position="105"/>
    </location>
</feature>
<keyword evidence="5" id="KW-0131">Cell cycle</keyword>
<evidence type="ECO:0000313" key="8">
    <source>
        <dbReference type="EMBL" id="EOA27561.1"/>
    </source>
</evidence>
<dbReference type="EMBL" id="KB870808">
    <property type="protein sequence ID" value="EOA27561.1"/>
    <property type="molecule type" value="Genomic_DNA"/>
</dbReference>
<dbReference type="InterPro" id="IPR044898">
    <property type="entry name" value="CDI_dom_sf"/>
</dbReference>
<evidence type="ECO:0000259" key="7">
    <source>
        <dbReference type="Pfam" id="PF02234"/>
    </source>
</evidence>
<feature type="compositionally biased region" description="Polar residues" evidence="6">
    <location>
        <begin position="118"/>
        <end position="129"/>
    </location>
</feature>
<dbReference type="OrthoDB" id="6373236at2759"/>
<name>R0FXW2_9BRAS</name>
<dbReference type="InterPro" id="IPR003175">
    <property type="entry name" value="CDI_dom"/>
</dbReference>
<evidence type="ECO:0000256" key="6">
    <source>
        <dbReference type="SAM" id="MobiDB-lite"/>
    </source>
</evidence>
<comment type="subcellular location">
    <subcellularLocation>
        <location evidence="1">Nucleus</location>
        <location evidence="1">Nucleoplasm</location>
    </subcellularLocation>
</comment>
<feature type="domain" description="Cyclin-dependent kinase inhibitor" evidence="7">
    <location>
        <begin position="258"/>
        <end position="304"/>
    </location>
</feature>
<gene>
    <name evidence="8" type="ORF">CARUB_v10023701mg</name>
</gene>
<proteinExistence type="inferred from homology"/>
<protein>
    <recommendedName>
        <fullName evidence="7">Cyclin-dependent kinase inhibitor domain-containing protein</fullName>
    </recommendedName>
</protein>
<sequence>RERPHRALIFNPNSDFSLSLSHISKSLFSFSLSHEKRRRMGKYIKKSKIDGGGGSEPSIALMDVVSPSSSLGVLTRAKSLALQQQQRRLLQNPSSSSSSSPPTTSKQKKNQSQKQQQMNDCTGGSSYLQLRSRRLQKKPPIVVLRSTKRRKPQQRKETCGRNPNPQILDSICGDGSRSDSVSETLVFGKDTDLVSQINKDPSFAENFQHSTQRTTRESTPCSLIRKPEIITTPGSSTKLNICISESNQREDSLSRSHLHLPTTPEMDEFFSGAEEEQQKQFIEKYNFDPVNEQPLPGRFEWTKVDD</sequence>